<keyword evidence="1" id="KW-0479">Metal-binding</keyword>
<proteinExistence type="predicted"/>
<feature type="binding site" evidence="1">
    <location>
        <position position="312"/>
    </location>
    <ligand>
        <name>Mg(2+)</name>
        <dbReference type="ChEBI" id="CHEBI:18420"/>
        <label>1</label>
    </ligand>
</feature>
<feature type="binding site" evidence="1">
    <location>
        <position position="113"/>
    </location>
    <ligand>
        <name>Mg(2+)</name>
        <dbReference type="ChEBI" id="CHEBI:18420"/>
        <label>1</label>
    </ligand>
</feature>
<dbReference type="InterPro" id="IPR036705">
    <property type="entry name" value="Ribosyl_crysJ1_sf"/>
</dbReference>
<dbReference type="RefSeq" id="WP_083186347.1">
    <property type="nucleotide sequence ID" value="NZ_CBCRZR010000052.1"/>
</dbReference>
<protein>
    <submittedName>
        <fullName evidence="2">ADP-ribosylglycohydrolase</fullName>
    </submittedName>
</protein>
<dbReference type="GO" id="GO:0046872">
    <property type="term" value="F:metal ion binding"/>
    <property type="evidence" value="ECO:0007669"/>
    <property type="project" value="UniProtKB-KW"/>
</dbReference>
<dbReference type="PANTHER" id="PTHR16222">
    <property type="entry name" value="ADP-RIBOSYLGLYCOHYDROLASE"/>
    <property type="match status" value="1"/>
</dbReference>
<name>A0A1X0MZE6_9PSED</name>
<evidence type="ECO:0000256" key="1">
    <source>
        <dbReference type="PIRSR" id="PIRSR605502-1"/>
    </source>
</evidence>
<dbReference type="InterPro" id="IPR050792">
    <property type="entry name" value="ADP-ribosylglycohydrolase"/>
</dbReference>
<feature type="binding site" evidence="1">
    <location>
        <position position="313"/>
    </location>
    <ligand>
        <name>Mg(2+)</name>
        <dbReference type="ChEBI" id="CHEBI:18420"/>
        <label>1</label>
    </ligand>
</feature>
<dbReference type="Pfam" id="PF03747">
    <property type="entry name" value="ADP_ribosyl_GH"/>
    <property type="match status" value="1"/>
</dbReference>
<dbReference type="Proteomes" id="UP000192815">
    <property type="component" value="Unassembled WGS sequence"/>
</dbReference>
<keyword evidence="1" id="KW-0460">Magnesium</keyword>
<reference evidence="3" key="1">
    <citation type="submission" date="2017-02" db="EMBL/GenBank/DDBJ databases">
        <title>Pseudomonas floridae sp. nov., a novel pathogenic bacterial species isolated from tomato.</title>
        <authorList>
            <person name="Timilsina S."/>
            <person name="Vallad G.E."/>
            <person name="Jones J.B."/>
        </authorList>
    </citation>
    <scope>NUCLEOTIDE SEQUENCE [LARGE SCALE GENOMIC DNA]</scope>
    <source>
        <strain evidence="3">GEV388</strain>
    </source>
</reference>
<comment type="cofactor">
    <cofactor evidence="1">
        <name>Mg(2+)</name>
        <dbReference type="ChEBI" id="CHEBI:18420"/>
    </cofactor>
    <text evidence="1">Binds 2 magnesium ions per subunit.</text>
</comment>
<accession>A0A1X0MZE6</accession>
<dbReference type="OrthoDB" id="9798107at2"/>
<keyword evidence="3" id="KW-1185">Reference proteome</keyword>
<feature type="binding site" evidence="1">
    <location>
        <position position="111"/>
    </location>
    <ligand>
        <name>Mg(2+)</name>
        <dbReference type="ChEBI" id="CHEBI:18420"/>
        <label>1</label>
    </ligand>
</feature>
<evidence type="ECO:0000313" key="2">
    <source>
        <dbReference type="EMBL" id="ORC53451.1"/>
    </source>
</evidence>
<comment type="caution">
    <text evidence="2">The sequence shown here is derived from an EMBL/GenBank/DDBJ whole genome shotgun (WGS) entry which is preliminary data.</text>
</comment>
<dbReference type="NCBIfam" id="NF041672">
    <property type="entry name" value="ADPriboarghdlase"/>
    <property type="match status" value="1"/>
</dbReference>
<evidence type="ECO:0000313" key="3">
    <source>
        <dbReference type="Proteomes" id="UP000192815"/>
    </source>
</evidence>
<sequence length="363" mass="39790">MIDLHKELEAISDYALQYNDLRPGATPRASANNGRLSAGNPENLIAEPYWLKSRTCSLTSAQALDRAKGALIGLAVGDAVGTTLEFSQRDTFTIADMQGGGPFGLKAGEWTDDTSMALCLADSYLAKNDLDYADYLNRLCRWYKNGENSTTGACFDIGLTTRKALEGWMKDGMRWIGNFEINTAGNGSIIRLAPTAIFRRNSLSVTWMESQKQSNTTHRAVEAVNSCEFLGIKLHQALNGADKQELFNPVIGPFQPRIMVINAGEYKQKTRDQIRSSGYVIDTLEAALWAVWHTDNFKDAILLAANLADDSDSVAATAGQIAGALYGLSGIPREWVEKVAWSKHIQDLAQQLFERAPSEGLTI</sequence>
<dbReference type="Gene3D" id="1.10.4080.10">
    <property type="entry name" value="ADP-ribosylation/Crystallin J1"/>
    <property type="match status" value="1"/>
</dbReference>
<dbReference type="InterPro" id="IPR049650">
    <property type="entry name" value="Tri1-like"/>
</dbReference>
<feature type="binding site" evidence="1">
    <location>
        <position position="310"/>
    </location>
    <ligand>
        <name>Mg(2+)</name>
        <dbReference type="ChEBI" id="CHEBI:18420"/>
        <label>1</label>
    </ligand>
</feature>
<dbReference type="SUPFAM" id="SSF101478">
    <property type="entry name" value="ADP-ribosylglycohydrolase"/>
    <property type="match status" value="1"/>
</dbReference>
<dbReference type="AlphaFoldDB" id="A0A1X0MZE6"/>
<dbReference type="InterPro" id="IPR005502">
    <property type="entry name" value="Ribosyl_crysJ1"/>
</dbReference>
<dbReference type="STRING" id="1958950.BZK31_27535"/>
<gene>
    <name evidence="2" type="ORF">BZK31_27535</name>
</gene>
<organism evidence="2 3">
    <name type="scientific">Pseudomonas floridensis</name>
    <dbReference type="NCBI Taxonomy" id="1958950"/>
    <lineage>
        <taxon>Bacteria</taxon>
        <taxon>Pseudomonadati</taxon>
        <taxon>Pseudomonadota</taxon>
        <taxon>Gammaproteobacteria</taxon>
        <taxon>Pseudomonadales</taxon>
        <taxon>Pseudomonadaceae</taxon>
        <taxon>Pseudomonas</taxon>
    </lineage>
</organism>
<feature type="binding site" evidence="1">
    <location>
        <position position="112"/>
    </location>
    <ligand>
        <name>Mg(2+)</name>
        <dbReference type="ChEBI" id="CHEBI:18420"/>
        <label>1</label>
    </ligand>
</feature>
<dbReference type="PANTHER" id="PTHR16222:SF12">
    <property type="entry name" value="ADP-RIBOSYLGLYCOHYDROLASE-RELATED"/>
    <property type="match status" value="1"/>
</dbReference>
<dbReference type="EMBL" id="MUIO01000166">
    <property type="protein sequence ID" value="ORC53451.1"/>
    <property type="molecule type" value="Genomic_DNA"/>
</dbReference>